<gene>
    <name evidence="2" type="ORF">DCAF_LOCUS14966</name>
</gene>
<dbReference type="EMBL" id="CAWUPB010001159">
    <property type="protein sequence ID" value="CAK7339889.1"/>
    <property type="molecule type" value="Genomic_DNA"/>
</dbReference>
<name>A0AAV1RT68_9ROSI</name>
<reference evidence="2 3" key="1">
    <citation type="submission" date="2024-01" db="EMBL/GenBank/DDBJ databases">
        <authorList>
            <person name="Waweru B."/>
        </authorList>
    </citation>
    <scope>NUCLEOTIDE SEQUENCE [LARGE SCALE GENOMIC DNA]</scope>
</reference>
<sequence>MSPPPFTRNAGASAKPAQWSEMLDLLSILQEFGNLRALRVLILHSNFFTNDLSSQNIFMYTPANSKGNIPSEIGNLSNLIGLALGDNNLTGPIPTIVEGLREIQVFDLYRNRLTGSLASDIVLQGAWLSNSLGGTLPTRTGELKAWTSIDLSE</sequence>
<dbReference type="PANTHER" id="PTHR48060:SF21">
    <property type="entry name" value="L DOMAIN-LIKE PROTEIN"/>
    <property type="match status" value="1"/>
</dbReference>
<proteinExistence type="predicted"/>
<keyword evidence="3" id="KW-1185">Reference proteome</keyword>
<comment type="caution">
    <text evidence="2">The sequence shown here is derived from an EMBL/GenBank/DDBJ whole genome shotgun (WGS) entry which is preliminary data.</text>
</comment>
<evidence type="ECO:0000313" key="3">
    <source>
        <dbReference type="Proteomes" id="UP001314170"/>
    </source>
</evidence>
<dbReference type="PANTHER" id="PTHR48060">
    <property type="entry name" value="DNA DAMAGE-REPAIR/TOLERATION PROTEIN DRT100"/>
    <property type="match status" value="1"/>
</dbReference>
<evidence type="ECO:0000256" key="1">
    <source>
        <dbReference type="ARBA" id="ARBA00022729"/>
    </source>
</evidence>
<dbReference type="Gene3D" id="3.80.10.10">
    <property type="entry name" value="Ribonuclease Inhibitor"/>
    <property type="match status" value="1"/>
</dbReference>
<protein>
    <submittedName>
        <fullName evidence="2">Uncharacterized protein</fullName>
    </submittedName>
</protein>
<dbReference type="AlphaFoldDB" id="A0AAV1RT68"/>
<dbReference type="Proteomes" id="UP001314170">
    <property type="component" value="Unassembled WGS sequence"/>
</dbReference>
<accession>A0AAV1RT68</accession>
<keyword evidence="1" id="KW-0732">Signal</keyword>
<organism evidence="2 3">
    <name type="scientific">Dovyalis caffra</name>
    <dbReference type="NCBI Taxonomy" id="77055"/>
    <lineage>
        <taxon>Eukaryota</taxon>
        <taxon>Viridiplantae</taxon>
        <taxon>Streptophyta</taxon>
        <taxon>Embryophyta</taxon>
        <taxon>Tracheophyta</taxon>
        <taxon>Spermatophyta</taxon>
        <taxon>Magnoliopsida</taxon>
        <taxon>eudicotyledons</taxon>
        <taxon>Gunneridae</taxon>
        <taxon>Pentapetalae</taxon>
        <taxon>rosids</taxon>
        <taxon>fabids</taxon>
        <taxon>Malpighiales</taxon>
        <taxon>Salicaceae</taxon>
        <taxon>Flacourtieae</taxon>
        <taxon>Dovyalis</taxon>
    </lineage>
</organism>
<evidence type="ECO:0000313" key="2">
    <source>
        <dbReference type="EMBL" id="CAK7339889.1"/>
    </source>
</evidence>
<dbReference type="InterPro" id="IPR032675">
    <property type="entry name" value="LRR_dom_sf"/>
</dbReference>
<dbReference type="InterPro" id="IPR053211">
    <property type="entry name" value="DNA_repair-toleration"/>
</dbReference>
<dbReference type="SUPFAM" id="SSF52058">
    <property type="entry name" value="L domain-like"/>
    <property type="match status" value="1"/>
</dbReference>